<feature type="region of interest" description="Disordered" evidence="3">
    <location>
        <begin position="1"/>
        <end position="35"/>
    </location>
</feature>
<dbReference type="InterPro" id="IPR013088">
    <property type="entry name" value="Znf_NHR/GATA"/>
</dbReference>
<dbReference type="PROSITE" id="PS50114">
    <property type="entry name" value="GATA_ZN_FINGER_2"/>
    <property type="match status" value="1"/>
</dbReference>
<dbReference type="GO" id="GO:0008270">
    <property type="term" value="F:zinc ion binding"/>
    <property type="evidence" value="ECO:0007669"/>
    <property type="project" value="UniProtKB-KW"/>
</dbReference>
<dbReference type="GO" id="GO:0005634">
    <property type="term" value="C:nucleus"/>
    <property type="evidence" value="ECO:0007669"/>
    <property type="project" value="TreeGrafter"/>
</dbReference>
<feature type="compositionally biased region" description="Low complexity" evidence="3">
    <location>
        <begin position="152"/>
        <end position="161"/>
    </location>
</feature>
<dbReference type="PANTHER" id="PTHR47341:SF1">
    <property type="entry name" value="GATA-TYPE ZINC FINGER PROTEIN 1"/>
    <property type="match status" value="1"/>
</dbReference>
<keyword evidence="6" id="KW-1185">Reference proteome</keyword>
<feature type="region of interest" description="Disordered" evidence="3">
    <location>
        <begin position="146"/>
        <end position="184"/>
    </location>
</feature>
<dbReference type="GO" id="GO:0007283">
    <property type="term" value="P:spermatogenesis"/>
    <property type="evidence" value="ECO:0007669"/>
    <property type="project" value="TreeGrafter"/>
</dbReference>
<proteinExistence type="predicted"/>
<dbReference type="SMART" id="SM00401">
    <property type="entry name" value="ZnF_GATA"/>
    <property type="match status" value="1"/>
</dbReference>
<evidence type="ECO:0000256" key="2">
    <source>
        <dbReference type="PROSITE-ProRule" id="PRU00094"/>
    </source>
</evidence>
<dbReference type="InterPro" id="IPR000679">
    <property type="entry name" value="Znf_GATA"/>
</dbReference>
<feature type="compositionally biased region" description="Low complexity" evidence="3">
    <location>
        <begin position="1"/>
        <end position="29"/>
    </location>
</feature>
<reference evidence="5" key="2">
    <citation type="submission" date="2025-09" db="UniProtKB">
        <authorList>
            <consortium name="Ensembl"/>
        </authorList>
    </citation>
    <scope>IDENTIFICATION</scope>
</reference>
<dbReference type="CDD" id="cd00202">
    <property type="entry name" value="ZnF_GATA"/>
    <property type="match status" value="1"/>
</dbReference>
<name>A0A8C4J644_DRONO</name>
<organism evidence="5 6">
    <name type="scientific">Dromaius novaehollandiae</name>
    <name type="common">Emu</name>
    <dbReference type="NCBI Taxonomy" id="8790"/>
    <lineage>
        <taxon>Eukaryota</taxon>
        <taxon>Metazoa</taxon>
        <taxon>Chordata</taxon>
        <taxon>Craniata</taxon>
        <taxon>Vertebrata</taxon>
        <taxon>Euteleostomi</taxon>
        <taxon>Archelosauria</taxon>
        <taxon>Archosauria</taxon>
        <taxon>Dinosauria</taxon>
        <taxon>Saurischia</taxon>
        <taxon>Theropoda</taxon>
        <taxon>Coelurosauria</taxon>
        <taxon>Aves</taxon>
        <taxon>Palaeognathae</taxon>
        <taxon>Casuariiformes</taxon>
        <taxon>Dromaiidae</taxon>
        <taxon>Dromaius</taxon>
    </lineage>
</organism>
<dbReference type="SUPFAM" id="SSF57716">
    <property type="entry name" value="Glucocorticoid receptor-like (DNA-binding domain)"/>
    <property type="match status" value="1"/>
</dbReference>
<dbReference type="Gene3D" id="3.30.50.10">
    <property type="entry name" value="Erythroid Transcription Factor GATA-1, subunit A"/>
    <property type="match status" value="1"/>
</dbReference>
<dbReference type="PANTHER" id="PTHR47341">
    <property type="entry name" value="GATA-TYPE ZINC FINGER PROTEIN 1"/>
    <property type="match status" value="1"/>
</dbReference>
<dbReference type="Pfam" id="PF00320">
    <property type="entry name" value="GATA"/>
    <property type="match status" value="1"/>
</dbReference>
<protein>
    <recommendedName>
        <fullName evidence="4">GATA-type domain-containing protein</fullName>
    </recommendedName>
</protein>
<feature type="domain" description="GATA-type" evidence="4">
    <location>
        <begin position="181"/>
        <end position="216"/>
    </location>
</feature>
<dbReference type="GO" id="GO:0006357">
    <property type="term" value="P:regulation of transcription by RNA polymerase II"/>
    <property type="evidence" value="ECO:0007669"/>
    <property type="project" value="TreeGrafter"/>
</dbReference>
<dbReference type="AlphaFoldDB" id="A0A8C4J644"/>
<feature type="region of interest" description="Disordered" evidence="3">
    <location>
        <begin position="63"/>
        <end position="126"/>
    </location>
</feature>
<evidence type="ECO:0000256" key="3">
    <source>
        <dbReference type="SAM" id="MobiDB-lite"/>
    </source>
</evidence>
<dbReference type="InterPro" id="IPR053116">
    <property type="entry name" value="GATA-type_Znf_Regulator"/>
</dbReference>
<dbReference type="GO" id="GO:0043565">
    <property type="term" value="F:sequence-specific DNA binding"/>
    <property type="evidence" value="ECO:0007669"/>
    <property type="project" value="InterPro"/>
</dbReference>
<evidence type="ECO:0000313" key="6">
    <source>
        <dbReference type="Proteomes" id="UP000694423"/>
    </source>
</evidence>
<keyword evidence="2" id="KW-0479">Metal-binding</keyword>
<keyword evidence="1" id="KW-0539">Nucleus</keyword>
<keyword evidence="2" id="KW-0862">Zinc</keyword>
<accession>A0A8C4J644</accession>
<evidence type="ECO:0000313" key="5">
    <source>
        <dbReference type="Ensembl" id="ENSDNVP00000004391.1"/>
    </source>
</evidence>
<dbReference type="Proteomes" id="UP000694423">
    <property type="component" value="Unplaced"/>
</dbReference>
<evidence type="ECO:0000256" key="1">
    <source>
        <dbReference type="ARBA" id="ARBA00023242"/>
    </source>
</evidence>
<dbReference type="PRINTS" id="PR00619">
    <property type="entry name" value="GATAZNFINGER"/>
</dbReference>
<dbReference type="Ensembl" id="ENSDNVT00000005268.1">
    <property type="protein sequence ID" value="ENSDNVP00000004391.1"/>
    <property type="gene ID" value="ENSDNVG00000003111.1"/>
</dbReference>
<sequence>ACASAPAAPTATGSSSPPATAGTGPPARGCARHPLDRSVRLSGHPWAPGCTVCLSGCTPSTPGLQRPSVHPDAPPAAPCTLPAPRPRPAAGDAGGRERGGRITPIGRRGPRPPTGTGTASWWDGHRPARWEKPSLRCRDPASWQSSLEPRVAAASRSARPRLGGRGGFAGFPQRRSHRRPSAGSRRCASCKTRRTPLWRIAEAGTRLCNACGIRYKKYRLRCWRCWNIPRRSGKPCSRCSNCGEALRPPGAQPRSGRR</sequence>
<reference evidence="5" key="1">
    <citation type="submission" date="2025-08" db="UniProtKB">
        <authorList>
            <consortium name="Ensembl"/>
        </authorList>
    </citation>
    <scope>IDENTIFICATION</scope>
</reference>
<dbReference type="GO" id="GO:0048599">
    <property type="term" value="P:oocyte development"/>
    <property type="evidence" value="ECO:0007669"/>
    <property type="project" value="TreeGrafter"/>
</dbReference>
<feature type="compositionally biased region" description="Pro residues" evidence="3">
    <location>
        <begin position="72"/>
        <end position="87"/>
    </location>
</feature>
<keyword evidence="2" id="KW-0863">Zinc-finger</keyword>
<evidence type="ECO:0000259" key="4">
    <source>
        <dbReference type="PROSITE" id="PS50114"/>
    </source>
</evidence>